<accession>A0A918BUZ2</accession>
<gene>
    <name evidence="2" type="ORF">GCM10008957_02810</name>
</gene>
<dbReference type="EMBL" id="BMQL01000001">
    <property type="protein sequence ID" value="GGQ94111.1"/>
    <property type="molecule type" value="Genomic_DNA"/>
</dbReference>
<dbReference type="PANTHER" id="PTHR30634">
    <property type="entry name" value="OUTER MEMBRANE LOLAB LIPOPROTEIN INSERTION APPARATUS"/>
    <property type="match status" value="1"/>
</dbReference>
<dbReference type="PANTHER" id="PTHR30634:SF14">
    <property type="match status" value="1"/>
</dbReference>
<keyword evidence="3" id="KW-1185">Reference proteome</keyword>
<protein>
    <submittedName>
        <fullName evidence="2">Uncharacterized protein</fullName>
    </submittedName>
</protein>
<dbReference type="InterPro" id="IPR043737">
    <property type="entry name" value="DUF5682"/>
</dbReference>
<dbReference type="AlphaFoldDB" id="A0A918BUZ2"/>
<evidence type="ECO:0000313" key="2">
    <source>
        <dbReference type="EMBL" id="GGQ94111.1"/>
    </source>
</evidence>
<proteinExistence type="predicted"/>
<organism evidence="2 3">
    <name type="scientific">Deinococcus ruber</name>
    <dbReference type="NCBI Taxonomy" id="1848197"/>
    <lineage>
        <taxon>Bacteria</taxon>
        <taxon>Thermotogati</taxon>
        <taxon>Deinococcota</taxon>
        <taxon>Deinococci</taxon>
        <taxon>Deinococcales</taxon>
        <taxon>Deinococcaceae</taxon>
        <taxon>Deinococcus</taxon>
    </lineage>
</organism>
<dbReference type="InterPro" id="IPR050458">
    <property type="entry name" value="LolB"/>
</dbReference>
<name>A0A918BUZ2_9DEIO</name>
<sequence>MTHTDSYSIYPIRHHGPGSARSVERALAANPPDVLLVEGPADADALLPFLNSPELEAPVALMAHVQGEPERAVFYPLAAFSPEFVAFRWALERGIPAHFMDLPTSMTLATVTSPADLELSEELPTPEAVAPEALNPDTEPEPPAEPALRADPLAVLAQAAGYTDFERWWESLVEARGDDAATFEAVAEVMAAVREEQTAGERDALREAHMRGVIREALKTGQRVAVVCGAWHAPALTPDVLEREKKTDALLIQQHLKAVPKVKVALTLVPWTHGRLTMHSGYGAGVQSPGWYAHLFAGRPHVSAEWLTRSARLLREHKLDASSAQVIDAVRLSEALAAIRGLGLPGLPELTDATRSIFSWESDLPLRLLDEKLLVGERLGSVPEGVPAVPLAQDLAAAQKRLRLKVEATARELILDLREDTDLSRSQLFHRLTLLGIPWAKAAAVRGAGTFKEGWGLRWEPEFAVRVVEASRYGNTLVRAANSYAAGLARKAATLNELSELLEVTRLSNLPGAARVALKALDVRAAAASDVSELLGALPPLARLARYGDVRSRGSDDPTPVFRALVARAGANLPNAALGLALEAAQVIQKSVAKADAAVSLLQDEASRAEWLAALHALDAQDDAHPLLHGDAVRRLRDHALLNEDAVRGRMALALAATRDPASVSAWLDGFLGEDGSLLLHDPGLLGLLDEWVTTLPPDAFDVVLPALRRSLARLEPAQRRQVGEELRGLEKAQTVRDLDDDLGMLPIPFALKLLGVKA</sequence>
<dbReference type="RefSeq" id="WP_189087683.1">
    <property type="nucleotide sequence ID" value="NZ_BMQL01000001.1"/>
</dbReference>
<feature type="region of interest" description="Disordered" evidence="1">
    <location>
        <begin position="128"/>
        <end position="148"/>
    </location>
</feature>
<comment type="caution">
    <text evidence="2">The sequence shown here is derived from an EMBL/GenBank/DDBJ whole genome shotgun (WGS) entry which is preliminary data.</text>
</comment>
<evidence type="ECO:0000256" key="1">
    <source>
        <dbReference type="SAM" id="MobiDB-lite"/>
    </source>
</evidence>
<reference evidence="2" key="2">
    <citation type="submission" date="2020-09" db="EMBL/GenBank/DDBJ databases">
        <authorList>
            <person name="Sun Q."/>
            <person name="Ohkuma M."/>
        </authorList>
    </citation>
    <scope>NUCLEOTIDE SEQUENCE</scope>
    <source>
        <strain evidence="2">JCM 31311</strain>
    </source>
</reference>
<reference evidence="2" key="1">
    <citation type="journal article" date="2014" name="Int. J. Syst. Evol. Microbiol.">
        <title>Complete genome sequence of Corynebacterium casei LMG S-19264T (=DSM 44701T), isolated from a smear-ripened cheese.</title>
        <authorList>
            <consortium name="US DOE Joint Genome Institute (JGI-PGF)"/>
            <person name="Walter F."/>
            <person name="Albersmeier A."/>
            <person name="Kalinowski J."/>
            <person name="Ruckert C."/>
        </authorList>
    </citation>
    <scope>NUCLEOTIDE SEQUENCE</scope>
    <source>
        <strain evidence="2">JCM 31311</strain>
    </source>
</reference>
<evidence type="ECO:0000313" key="3">
    <source>
        <dbReference type="Proteomes" id="UP000603865"/>
    </source>
</evidence>
<dbReference type="Proteomes" id="UP000603865">
    <property type="component" value="Unassembled WGS sequence"/>
</dbReference>
<dbReference type="Pfam" id="PF18934">
    <property type="entry name" value="DUF5682"/>
    <property type="match status" value="1"/>
</dbReference>